<name>A0AA95HSN7_9BACT</name>
<accession>A0AA95HSN7</accession>
<protein>
    <submittedName>
        <fullName evidence="1">Uncharacterized protein</fullName>
    </submittedName>
</protein>
<evidence type="ECO:0000313" key="2">
    <source>
        <dbReference type="Proteomes" id="UP001177934"/>
    </source>
</evidence>
<gene>
    <name evidence="1" type="ORF">QNN11_00655</name>
</gene>
<dbReference type="EMBL" id="CP126056">
    <property type="protein sequence ID" value="WHX10139.1"/>
    <property type="molecule type" value="Genomic_DNA"/>
</dbReference>
<organism evidence="1 2">
    <name type="scientific">Phocaeicola dorei</name>
    <dbReference type="NCBI Taxonomy" id="357276"/>
    <lineage>
        <taxon>Bacteria</taxon>
        <taxon>Pseudomonadati</taxon>
        <taxon>Bacteroidota</taxon>
        <taxon>Bacteroidia</taxon>
        <taxon>Bacteroidales</taxon>
        <taxon>Bacteroidaceae</taxon>
        <taxon>Phocaeicola</taxon>
    </lineage>
</organism>
<sequence>MLKVVRHHHNNIEEVYPINGIYKVYELDTYELEYSSDSPIVEQNVFLEDILLDYSLFNISQSRIETIKPEYLFIDYFGFASLRINNEIFNFNILIEKLKKMTLKIC</sequence>
<proteinExistence type="predicted"/>
<reference evidence="1" key="1">
    <citation type="journal article" date="2023" name="Nat. Commun.">
        <title>Identification of a novel Human Milk Oligosaccharides utilization cluster in the infant gut commensal Bacteroides dorei.</title>
        <authorList>
            <person name="Kijner S."/>
            <person name="Ennis D."/>
            <person name="Shmorak S."/>
            <person name="Florentin A."/>
            <person name="Yassour M."/>
        </authorList>
    </citation>
    <scope>NUCLEOTIDE SEQUENCE</scope>
    <source>
        <strain evidence="1">2</strain>
    </source>
</reference>
<evidence type="ECO:0000313" key="1">
    <source>
        <dbReference type="EMBL" id="WHX10139.1"/>
    </source>
</evidence>
<dbReference type="AlphaFoldDB" id="A0AA95HSN7"/>
<dbReference type="Proteomes" id="UP001177934">
    <property type="component" value="Chromosome"/>
</dbReference>